<evidence type="ECO:0000259" key="1">
    <source>
        <dbReference type="Pfam" id="PF13324"/>
    </source>
</evidence>
<protein>
    <recommendedName>
        <fullName evidence="1">Cyclin-D1-binding protein 1-like N-terminal domain-containing protein</fullName>
    </recommendedName>
</protein>
<dbReference type="PANTHER" id="PTHR15492">
    <property type="entry name" value="CYCLIN D1-BINDING PROTEIN 1"/>
    <property type="match status" value="1"/>
</dbReference>
<dbReference type="AlphaFoldDB" id="A0A0J0XBB3"/>
<dbReference type="InterPro" id="IPR049317">
    <property type="entry name" value="GCIP-like_N"/>
</dbReference>
<dbReference type="PANTHER" id="PTHR15492:SF1">
    <property type="entry name" value="CYCLIN-D1-BINDING PROTEIN 1"/>
    <property type="match status" value="1"/>
</dbReference>
<dbReference type="Pfam" id="PF13324">
    <property type="entry name" value="GCIP_N"/>
    <property type="match status" value="1"/>
</dbReference>
<reference evidence="2 3" key="1">
    <citation type="submission" date="2015-03" db="EMBL/GenBank/DDBJ databases">
        <title>Genomics and transcriptomics of the oil-accumulating basidiomycete yeast T. oleaginosus allow insights into substrate utilization and the diverse evolutionary trajectories of mating systems in fungi.</title>
        <authorList>
            <consortium name="DOE Joint Genome Institute"/>
            <person name="Kourist R."/>
            <person name="Kracht O."/>
            <person name="Bracharz F."/>
            <person name="Lipzen A."/>
            <person name="Nolan M."/>
            <person name="Ohm R."/>
            <person name="Grigoriev I."/>
            <person name="Sun S."/>
            <person name="Heitman J."/>
            <person name="Bruck T."/>
            <person name="Nowrousian M."/>
        </authorList>
    </citation>
    <scope>NUCLEOTIDE SEQUENCE [LARGE SCALE GENOMIC DNA]</scope>
    <source>
        <strain evidence="2 3">IBC0246</strain>
    </source>
</reference>
<dbReference type="OrthoDB" id="41588at2759"/>
<keyword evidence="3" id="KW-1185">Reference proteome</keyword>
<dbReference type="Proteomes" id="UP000053611">
    <property type="component" value="Unassembled WGS sequence"/>
</dbReference>
<evidence type="ECO:0000313" key="3">
    <source>
        <dbReference type="Proteomes" id="UP000053611"/>
    </source>
</evidence>
<dbReference type="EMBL" id="KQ087317">
    <property type="protein sequence ID" value="KLT38353.1"/>
    <property type="molecule type" value="Genomic_DNA"/>
</dbReference>
<name>A0A0J0XBB3_9TREE</name>
<feature type="domain" description="Cyclin-D1-binding protein 1-like N-terminal" evidence="1">
    <location>
        <begin position="52"/>
        <end position="204"/>
    </location>
</feature>
<dbReference type="InterPro" id="IPR026907">
    <property type="entry name" value="GCIP-like"/>
</dbReference>
<evidence type="ECO:0000313" key="2">
    <source>
        <dbReference type="EMBL" id="KLT38353.1"/>
    </source>
</evidence>
<sequence length="371" mass="38836">MSNDAVQTLTEARRKVGASTRGLGRLVPPSGPSVAAGPVPMTPDGLADILAALLTQLKTTTTTLALAFKPPLSPAAIKPYADKLEDQVARAVSCVLALAGAAPPNAGRSALVDAWRGGVTGIGEAAEAFLAVLEDAAKSGSVKREGRETDQSPYLAHTGLVHAAIDRFATSLPRTEGEAVAKAWEGQKGTMRDAWDEFKELLEDDSEEDDADFDGDVGLDDEFGILEASMGKLSPSERKRAEAAKSVLGLHQVLHASLPRFLPLLVLSPEESYSDLVAAGGALVSALDDAVASLHPGQDSGEINAEVEALNARGRALASAFATRLERAGGEPQTRAVAESFVSRWEAKLVQEVAKWEETRVSLADLGDALA</sequence>
<proteinExistence type="predicted"/>
<dbReference type="GO" id="GO:0005634">
    <property type="term" value="C:nucleus"/>
    <property type="evidence" value="ECO:0007669"/>
    <property type="project" value="TreeGrafter"/>
</dbReference>
<organism evidence="2 3">
    <name type="scientific">Cutaneotrichosporon oleaginosum</name>
    <dbReference type="NCBI Taxonomy" id="879819"/>
    <lineage>
        <taxon>Eukaryota</taxon>
        <taxon>Fungi</taxon>
        <taxon>Dikarya</taxon>
        <taxon>Basidiomycota</taxon>
        <taxon>Agaricomycotina</taxon>
        <taxon>Tremellomycetes</taxon>
        <taxon>Trichosporonales</taxon>
        <taxon>Trichosporonaceae</taxon>
        <taxon>Cutaneotrichosporon</taxon>
    </lineage>
</organism>
<gene>
    <name evidence="2" type="ORF">CC85DRAFT_37835</name>
</gene>
<dbReference type="STRING" id="879819.A0A0J0XBB3"/>
<dbReference type="Gene3D" id="1.20.1410.10">
    <property type="entry name" value="I/LWEQ domain"/>
    <property type="match status" value="1"/>
</dbReference>
<accession>A0A0J0XBB3</accession>